<evidence type="ECO:0000256" key="4">
    <source>
        <dbReference type="ARBA" id="ARBA00022670"/>
    </source>
</evidence>
<keyword evidence="9" id="KW-0804">Transcription</keyword>
<dbReference type="KEGG" id="cvr:CHLNCDRAFT_13270"/>
<dbReference type="GO" id="GO:0006508">
    <property type="term" value="P:proteolysis"/>
    <property type="evidence" value="ECO:0007669"/>
    <property type="project" value="UniProtKB-KW"/>
</dbReference>
<dbReference type="STRING" id="554065.E1Z4L5"/>
<evidence type="ECO:0000256" key="3">
    <source>
        <dbReference type="ARBA" id="ARBA00012759"/>
    </source>
</evidence>
<dbReference type="eggNOG" id="KOG2935">
    <property type="taxonomic scope" value="Eukaryota"/>
</dbReference>
<dbReference type="PANTHER" id="PTHR14159">
    <property type="entry name" value="ATAXIN-3-RELATED"/>
    <property type="match status" value="1"/>
</dbReference>
<gene>
    <name evidence="13" type="ORF">CHLNCDRAFT_13270</name>
</gene>
<dbReference type="SMART" id="SM01246">
    <property type="entry name" value="Josephin"/>
    <property type="match status" value="1"/>
</dbReference>
<comment type="catalytic activity">
    <reaction evidence="1">
        <text>Thiol-dependent hydrolysis of ester, thioester, amide, peptide and isopeptide bonds formed by the C-terminal Gly of ubiquitin (a 76-residue protein attached to proteins as an intracellular targeting signal).</text>
        <dbReference type="EC" id="3.4.19.12"/>
    </reaction>
</comment>
<dbReference type="Gene3D" id="1.10.287.10">
    <property type="entry name" value="S15/NS1, RNA-binding"/>
    <property type="match status" value="1"/>
</dbReference>
<dbReference type="GeneID" id="17358879"/>
<evidence type="ECO:0000259" key="12">
    <source>
        <dbReference type="PROSITE" id="PS50957"/>
    </source>
</evidence>
<evidence type="ECO:0000313" key="14">
    <source>
        <dbReference type="Proteomes" id="UP000008141"/>
    </source>
</evidence>
<keyword evidence="10" id="KW-0539">Nucleus</keyword>
<dbReference type="Pfam" id="PF02099">
    <property type="entry name" value="Josephin"/>
    <property type="match status" value="1"/>
</dbReference>
<keyword evidence="7" id="KW-0788">Thiol protease</keyword>
<dbReference type="Gene3D" id="3.90.70.40">
    <property type="match status" value="1"/>
</dbReference>
<dbReference type="GO" id="GO:0004843">
    <property type="term" value="F:cysteine-type deubiquitinase activity"/>
    <property type="evidence" value="ECO:0007669"/>
    <property type="project" value="UniProtKB-EC"/>
</dbReference>
<dbReference type="RefSeq" id="XP_005851182.1">
    <property type="nucleotide sequence ID" value="XM_005851120.1"/>
</dbReference>
<evidence type="ECO:0000256" key="9">
    <source>
        <dbReference type="ARBA" id="ARBA00023163"/>
    </source>
</evidence>
<feature type="domain" description="Josephin" evidence="12">
    <location>
        <begin position="1"/>
        <end position="142"/>
    </location>
</feature>
<dbReference type="MEROPS" id="C86.001"/>
<dbReference type="GO" id="GO:0016579">
    <property type="term" value="P:protein deubiquitination"/>
    <property type="evidence" value="ECO:0007669"/>
    <property type="project" value="InterPro"/>
</dbReference>
<accession>E1Z4L5</accession>
<dbReference type="PANTHER" id="PTHR14159:SF0">
    <property type="entry name" value="ATAXIN-3-RELATED"/>
    <property type="match status" value="1"/>
</dbReference>
<keyword evidence="5" id="KW-0833">Ubl conjugation pathway</keyword>
<dbReference type="GO" id="GO:0005634">
    <property type="term" value="C:nucleus"/>
    <property type="evidence" value="ECO:0007669"/>
    <property type="project" value="UniProtKB-SubCell"/>
</dbReference>
<sequence>SEVEMAAIAQELDAAEHALMASAGVDNPDYLRYVAEGSGNVAESGMFSIQVLSRALEVWGLAAVPLTSPDMEAARADPTTQAAFICNHQEHWLTVRQIHGQWWNLNSVYSAPEPLSTFHLSAFLGSLQQEGYTIFVIQGQLP</sequence>
<dbReference type="InterPro" id="IPR033865">
    <property type="entry name" value="Ataxin-3"/>
</dbReference>
<evidence type="ECO:0000256" key="10">
    <source>
        <dbReference type="ARBA" id="ARBA00023242"/>
    </source>
</evidence>
<evidence type="ECO:0000256" key="5">
    <source>
        <dbReference type="ARBA" id="ARBA00022786"/>
    </source>
</evidence>
<name>E1Z4L5_CHLVA</name>
<dbReference type="Proteomes" id="UP000008141">
    <property type="component" value="Unassembled WGS sequence"/>
</dbReference>
<keyword evidence="6" id="KW-0378">Hydrolase</keyword>
<feature type="non-terminal residue" evidence="13">
    <location>
        <position position="142"/>
    </location>
</feature>
<comment type="subcellular location">
    <subcellularLocation>
        <location evidence="2">Nucleus</location>
    </subcellularLocation>
</comment>
<proteinExistence type="predicted"/>
<dbReference type="OrthoDB" id="10063692at2759"/>
<dbReference type="PRINTS" id="PR01233">
    <property type="entry name" value="JOSEPHIN"/>
</dbReference>
<keyword evidence="4" id="KW-0645">Protease</keyword>
<evidence type="ECO:0000256" key="7">
    <source>
        <dbReference type="ARBA" id="ARBA00022807"/>
    </source>
</evidence>
<keyword evidence="8" id="KW-0805">Transcription regulation</keyword>
<dbReference type="InParanoid" id="E1Z4L5"/>
<keyword evidence="14" id="KW-1185">Reference proteome</keyword>
<evidence type="ECO:0000256" key="8">
    <source>
        <dbReference type="ARBA" id="ARBA00023015"/>
    </source>
</evidence>
<dbReference type="AlphaFoldDB" id="E1Z4L5"/>
<dbReference type="EC" id="3.4.19.12" evidence="3"/>
<reference evidence="13 14" key="1">
    <citation type="journal article" date="2010" name="Plant Cell">
        <title>The Chlorella variabilis NC64A genome reveals adaptation to photosymbiosis, coevolution with viruses, and cryptic sex.</title>
        <authorList>
            <person name="Blanc G."/>
            <person name="Duncan G."/>
            <person name="Agarkova I."/>
            <person name="Borodovsky M."/>
            <person name="Gurnon J."/>
            <person name="Kuo A."/>
            <person name="Lindquist E."/>
            <person name="Lucas S."/>
            <person name="Pangilinan J."/>
            <person name="Polle J."/>
            <person name="Salamov A."/>
            <person name="Terry A."/>
            <person name="Yamada T."/>
            <person name="Dunigan D.D."/>
            <person name="Grigoriev I.V."/>
            <person name="Claverie J.M."/>
            <person name="Van Etten J.L."/>
        </authorList>
    </citation>
    <scope>NUCLEOTIDE SEQUENCE [LARGE SCALE GENOMIC DNA]</scope>
    <source>
        <strain evidence="13 14">NC64A</strain>
    </source>
</reference>
<evidence type="ECO:0000256" key="2">
    <source>
        <dbReference type="ARBA" id="ARBA00004123"/>
    </source>
</evidence>
<dbReference type="EMBL" id="GL433836">
    <property type="protein sequence ID" value="EFN59080.1"/>
    <property type="molecule type" value="Genomic_DNA"/>
</dbReference>
<dbReference type="FunCoup" id="E1Z4L5">
    <property type="interactions" value="1118"/>
</dbReference>
<comment type="caution">
    <text evidence="11">Lacks conserved residue(s) required for the propagation of feature annotation.</text>
</comment>
<evidence type="ECO:0000256" key="1">
    <source>
        <dbReference type="ARBA" id="ARBA00000707"/>
    </source>
</evidence>
<protein>
    <recommendedName>
        <fullName evidence="3">ubiquitinyl hydrolase 1</fullName>
        <ecNumber evidence="3">3.4.19.12</ecNumber>
    </recommendedName>
</protein>
<dbReference type="InterPro" id="IPR006155">
    <property type="entry name" value="Josephin"/>
</dbReference>
<evidence type="ECO:0000256" key="6">
    <source>
        <dbReference type="ARBA" id="ARBA00022801"/>
    </source>
</evidence>
<evidence type="ECO:0000256" key="11">
    <source>
        <dbReference type="PROSITE-ProRule" id="PRU00331"/>
    </source>
</evidence>
<dbReference type="OMA" id="SENAYIC"/>
<dbReference type="PROSITE" id="PS50957">
    <property type="entry name" value="JOSEPHIN"/>
    <property type="match status" value="1"/>
</dbReference>
<organism evidence="14">
    <name type="scientific">Chlorella variabilis</name>
    <name type="common">Green alga</name>
    <dbReference type="NCBI Taxonomy" id="554065"/>
    <lineage>
        <taxon>Eukaryota</taxon>
        <taxon>Viridiplantae</taxon>
        <taxon>Chlorophyta</taxon>
        <taxon>core chlorophytes</taxon>
        <taxon>Trebouxiophyceae</taxon>
        <taxon>Chlorellales</taxon>
        <taxon>Chlorellaceae</taxon>
        <taxon>Chlorella clade</taxon>
        <taxon>Chlorella</taxon>
    </lineage>
</organism>
<evidence type="ECO:0000313" key="13">
    <source>
        <dbReference type="EMBL" id="EFN59080.1"/>
    </source>
</evidence>
<feature type="non-terminal residue" evidence="13">
    <location>
        <position position="1"/>
    </location>
</feature>